<name>A0ABN9KZX1_9NEOB</name>
<dbReference type="EMBL" id="CAUEEQ010004725">
    <property type="protein sequence ID" value="CAJ0927931.1"/>
    <property type="molecule type" value="Genomic_DNA"/>
</dbReference>
<dbReference type="InterPro" id="IPR035892">
    <property type="entry name" value="C2_domain_sf"/>
</dbReference>
<feature type="non-terminal residue" evidence="2">
    <location>
        <position position="242"/>
    </location>
</feature>
<evidence type="ECO:0000313" key="2">
    <source>
        <dbReference type="EMBL" id="CAJ0927931.1"/>
    </source>
</evidence>
<dbReference type="Gene3D" id="2.60.40.150">
    <property type="entry name" value="C2 domain"/>
    <property type="match status" value="1"/>
</dbReference>
<feature type="domain" description="C2" evidence="1">
    <location>
        <begin position="90"/>
        <end position="212"/>
    </location>
</feature>
<evidence type="ECO:0000313" key="3">
    <source>
        <dbReference type="Proteomes" id="UP001176940"/>
    </source>
</evidence>
<reference evidence="2" key="1">
    <citation type="submission" date="2023-07" db="EMBL/GenBank/DDBJ databases">
        <authorList>
            <person name="Stuckert A."/>
        </authorList>
    </citation>
    <scope>NUCLEOTIDE SEQUENCE</scope>
</reference>
<sequence length="242" mass="27212">MRQLENTLTIILIYTSVSWLISEELYLLVFFSPDVDFTRKSTGDMQEGKTSCVSAAVSDESVAGDSGVYEACIKPPCEDAAFIEDYPVLSVAEVLLTLRYDPGNSSFVIIIGETRNHPPRVQYCSRVYIRVAILPSSNDISCLFRTKVHPATESILFNELFRVSVSQSVLQQKTLRVDVCSAGRSHQEECLAGIQINLADLSFTNEEYTRWHTLMPCRSVHHPKETVEKSVLDKMRPVDLDL</sequence>
<dbReference type="PROSITE" id="PS50004">
    <property type="entry name" value="C2"/>
    <property type="match status" value="1"/>
</dbReference>
<organism evidence="2 3">
    <name type="scientific">Ranitomeya imitator</name>
    <name type="common">mimic poison frog</name>
    <dbReference type="NCBI Taxonomy" id="111125"/>
    <lineage>
        <taxon>Eukaryota</taxon>
        <taxon>Metazoa</taxon>
        <taxon>Chordata</taxon>
        <taxon>Craniata</taxon>
        <taxon>Vertebrata</taxon>
        <taxon>Euteleostomi</taxon>
        <taxon>Amphibia</taxon>
        <taxon>Batrachia</taxon>
        <taxon>Anura</taxon>
        <taxon>Neobatrachia</taxon>
        <taxon>Hyloidea</taxon>
        <taxon>Dendrobatidae</taxon>
        <taxon>Dendrobatinae</taxon>
        <taxon>Ranitomeya</taxon>
    </lineage>
</organism>
<dbReference type="Proteomes" id="UP001176940">
    <property type="component" value="Unassembled WGS sequence"/>
</dbReference>
<comment type="caution">
    <text evidence="2">The sequence shown here is derived from an EMBL/GenBank/DDBJ whole genome shotgun (WGS) entry which is preliminary data.</text>
</comment>
<protein>
    <recommendedName>
        <fullName evidence="1">C2 domain-containing protein</fullName>
    </recommendedName>
</protein>
<evidence type="ECO:0000259" key="1">
    <source>
        <dbReference type="PROSITE" id="PS50004"/>
    </source>
</evidence>
<dbReference type="SUPFAM" id="SSF49562">
    <property type="entry name" value="C2 domain (Calcium/lipid-binding domain, CaLB)"/>
    <property type="match status" value="1"/>
</dbReference>
<dbReference type="InterPro" id="IPR000008">
    <property type="entry name" value="C2_dom"/>
</dbReference>
<gene>
    <name evidence="2" type="ORF">RIMI_LOCUS3203968</name>
</gene>
<proteinExistence type="predicted"/>
<dbReference type="Pfam" id="PF00168">
    <property type="entry name" value="C2"/>
    <property type="match status" value="1"/>
</dbReference>
<accession>A0ABN9KZX1</accession>
<keyword evidence="3" id="KW-1185">Reference proteome</keyword>